<dbReference type="Gene3D" id="2.130.10.10">
    <property type="entry name" value="YVTN repeat-like/Quinoprotein amine dehydrogenase"/>
    <property type="match status" value="1"/>
</dbReference>
<feature type="region of interest" description="Disordered" evidence="5">
    <location>
        <begin position="1726"/>
        <end position="1753"/>
    </location>
</feature>
<evidence type="ECO:0000259" key="6">
    <source>
        <dbReference type="PROSITE" id="PS50222"/>
    </source>
</evidence>
<dbReference type="SMART" id="SM00320">
    <property type="entry name" value="WD40"/>
    <property type="match status" value="3"/>
</dbReference>
<dbReference type="GeneID" id="20228732"/>
<feature type="repeat" description="WD" evidence="4">
    <location>
        <begin position="162"/>
        <end position="194"/>
    </location>
</feature>
<dbReference type="GO" id="GO:0051287">
    <property type="term" value="F:NAD binding"/>
    <property type="evidence" value="ECO:0007669"/>
    <property type="project" value="InterPro"/>
</dbReference>
<dbReference type="Gene3D" id="3.40.50.10380">
    <property type="entry name" value="Malic enzyme, N-terminal domain"/>
    <property type="match status" value="1"/>
</dbReference>
<dbReference type="InterPro" id="IPR015943">
    <property type="entry name" value="WD40/YVTN_repeat-like_dom_sf"/>
</dbReference>
<dbReference type="Gene3D" id="1.10.238.10">
    <property type="entry name" value="EF-hand"/>
    <property type="match status" value="1"/>
</dbReference>
<evidence type="ECO:0000256" key="4">
    <source>
        <dbReference type="PROSITE-ProRule" id="PRU00221"/>
    </source>
</evidence>
<dbReference type="InterPro" id="IPR036291">
    <property type="entry name" value="NAD(P)-bd_dom_sf"/>
</dbReference>
<keyword evidence="8" id="KW-1185">Reference proteome</keyword>
<dbReference type="PROSITE" id="PS50222">
    <property type="entry name" value="EF_HAND_2"/>
    <property type="match status" value="1"/>
</dbReference>
<feature type="compositionally biased region" description="Basic and acidic residues" evidence="5">
    <location>
        <begin position="1657"/>
        <end position="1673"/>
    </location>
</feature>
<feature type="region of interest" description="Disordered" evidence="5">
    <location>
        <begin position="1493"/>
        <end position="1546"/>
    </location>
</feature>
<dbReference type="InterPro" id="IPR001891">
    <property type="entry name" value="Malic_OxRdtase"/>
</dbReference>
<dbReference type="PROSITE" id="PS50082">
    <property type="entry name" value="WD_REPEATS_2"/>
    <property type="match status" value="2"/>
</dbReference>
<evidence type="ECO:0000256" key="3">
    <source>
        <dbReference type="ARBA" id="ARBA00023002"/>
    </source>
</evidence>
<dbReference type="InterPro" id="IPR002048">
    <property type="entry name" value="EF_hand_dom"/>
</dbReference>
<dbReference type="Gene3D" id="3.40.50.720">
    <property type="entry name" value="NAD(P)-binding Rossmann-like Domain"/>
    <property type="match status" value="1"/>
</dbReference>
<evidence type="ECO:0000256" key="5">
    <source>
        <dbReference type="SAM" id="MobiDB-lite"/>
    </source>
</evidence>
<gene>
    <name evidence="7" type="ORF">AURANDRAFT_72488</name>
</gene>
<evidence type="ECO:0000313" key="7">
    <source>
        <dbReference type="EMBL" id="EGB04586.1"/>
    </source>
</evidence>
<feature type="compositionally biased region" description="Acidic residues" evidence="5">
    <location>
        <begin position="534"/>
        <end position="548"/>
    </location>
</feature>
<feature type="compositionally biased region" description="Basic and acidic residues" evidence="5">
    <location>
        <begin position="515"/>
        <end position="530"/>
    </location>
</feature>
<feature type="region of interest" description="Disordered" evidence="5">
    <location>
        <begin position="515"/>
        <end position="556"/>
    </location>
</feature>
<dbReference type="InterPro" id="IPR037062">
    <property type="entry name" value="Malic_N_dom_sf"/>
</dbReference>
<dbReference type="PANTHER" id="PTHR23406:SF32">
    <property type="entry name" value="NADP-DEPENDENT MALIC ENZYME"/>
    <property type="match status" value="1"/>
</dbReference>
<feature type="domain" description="EF-hand" evidence="6">
    <location>
        <begin position="824"/>
        <end position="859"/>
    </location>
</feature>
<dbReference type="GO" id="GO:0005739">
    <property type="term" value="C:mitochondrion"/>
    <property type="evidence" value="ECO:0007669"/>
    <property type="project" value="TreeGrafter"/>
</dbReference>
<dbReference type="InterPro" id="IPR036322">
    <property type="entry name" value="WD40_repeat_dom_sf"/>
</dbReference>
<dbReference type="NCBIfam" id="NF010052">
    <property type="entry name" value="PRK13529.1"/>
    <property type="match status" value="1"/>
</dbReference>
<feature type="region of interest" description="Disordered" evidence="5">
    <location>
        <begin position="23"/>
        <end position="50"/>
    </location>
</feature>
<accession>F0YJY3</accession>
<evidence type="ECO:0000256" key="2">
    <source>
        <dbReference type="ARBA" id="ARBA00008785"/>
    </source>
</evidence>
<feature type="region of interest" description="Disordered" evidence="5">
    <location>
        <begin position="578"/>
        <end position="652"/>
    </location>
</feature>
<feature type="region of interest" description="Disordered" evidence="5">
    <location>
        <begin position="356"/>
        <end position="405"/>
    </location>
</feature>
<dbReference type="SUPFAM" id="SSF50978">
    <property type="entry name" value="WD40 repeat-like"/>
    <property type="match status" value="1"/>
</dbReference>
<dbReference type="GO" id="GO:0006108">
    <property type="term" value="P:malate metabolic process"/>
    <property type="evidence" value="ECO:0007669"/>
    <property type="project" value="TreeGrafter"/>
</dbReference>
<dbReference type="RefSeq" id="XP_009040693.1">
    <property type="nucleotide sequence ID" value="XM_009042445.1"/>
</dbReference>
<evidence type="ECO:0000256" key="1">
    <source>
        <dbReference type="ARBA" id="ARBA00001946"/>
    </source>
</evidence>
<dbReference type="PRINTS" id="PR00072">
    <property type="entry name" value="MALOXRDTASE"/>
</dbReference>
<feature type="compositionally biased region" description="Basic and acidic residues" evidence="5">
    <location>
        <begin position="1736"/>
        <end position="1747"/>
    </location>
</feature>
<dbReference type="GO" id="GO:0005509">
    <property type="term" value="F:calcium ion binding"/>
    <property type="evidence" value="ECO:0007669"/>
    <property type="project" value="InterPro"/>
</dbReference>
<sequence>MAQHKQREAARARSLELDKLAQRRQSLLDAKGGGSPLRPPTSGPRFESESLETEREALDAATASAAIAYSTNAISLACGGKRGVLRLLDANDHRDAEAPPTLVAYSPLTHEIVTAHGGAIKCWDVQMGLLKKEHSLGDGPRAADVYDEREENPDDALLRAVANAHAADITGVALSRDTGLIATCDATGGMKLWDFLDLGLVAEVRDGAGKLLPQATAMAFLEPYPLLVVCDGASGVHVVPTLKNTAPKDAKTQERRVALRFENGKSAFVDGGFRKGAAARCVATAVDLEGGKEIAGGVKRGRVLVYTGDSRGDVQIFDIKPRLRAMGVAVVPGGDVRWRKPGYNCRRKLRRDHALSSFGDEGDAAPRAPPKRRDSVLAPTDPTEPPEESAAEAAKRRSKPAFSELTERRWTAHGGAVTCLLLVEDPPRLLTASADGSVKCWTALRVLAAPGKLTIGERMAQTSTGANAAKIWRFLGPKDIKRQRTRARDRARDVLRVVFDEKREEDRALAAEEELARAKEETARKVRERTASSADDDAPRDDGGDEGDDGAKEERGRVFGQLAGEETWAVSEFDKIKEQARATREAERKKAEAAKGVKKRKKKKKAPPPPKRDESSVGGGSLETREDDDAEPIVLDDDSVLEANEAKRKQEELVRREIRKNELQQDPDDPDNWGIGSRNREQAMYGHLYKELKGRKRVETRNRAAVKPPGTAAHERALYGPYPYANIDRFVGAYKACVAPSQRFGAPVAARAVLDHPVVADNDYLRKRGDDVLGRAGAAGTLGLRGLLRGFFPLIKPSELSEVADGFLARNGVGPWARKAGGGERENELRAIFDLFDVDRAGAVDLRELADAVNEGSSALAGNEDWPALAGALFDHLAALERRAAPGGKARVSFDQFADIATRVTVSARAASLIAAAAAALPPLNSWPCAKDTVRFRCCAMGSTVSQQRSHSGGSRYWSAKIFVGVAKWCFFDECHERLATTQKGHVKPLKTKQKGVDILHDPLWNKGMAMDYPERDRLNLRGLVPPRVKTLEEQAARVMAQLRGDFADDDDGRLRKNKFLQELHNRNETLYHRVLADNIAELAPLVYTPTVGAVCENFGAQFRRARGMYFSVQDRGLFSSMVWNWPHDDVHIIVVTDGSRILGLGDLGAHGMGIPIGKLALYCAAGGIAPHRVMPVMLDVGTNNAALLEDDDYLGVQKPRLEGDEYFAMVDEFMSAVFERWPDTVVQFEDFESSKAQPILDKYRHTRRCFNDDIQGTGQRTGCVTLAGVLAAGRQAGLRLSEMSFLCAGAGSAGLGVCLQLVDGMVADGLSREEAMKRFVICTSVGAIGRADGAHGDPNAARGLSAEREIWVNDAVSDGASLEDAVREFRPTCLLGLAAQPGGLFTESLVTSMLAYTETPVVMPMSNPTAKHECTPRQAWEWTDGKAIVATGSPFDPVEINGKTLIPSQCNNMYVFPGLGLAASVGGVTSVTDPMLYAAAVACVDAMTDEEFASGRTSPGHRPHPRRLPPRRRPRHRGRPRGGHVHEDRARGRRRAGQPREARLQEDDSVVYAHLRAVLARVAGASDVAIGFLGGGASPRVFGLLELELDVVVEGDARADDEHHHVDDRRGHLEDRLGRGARPRVRVLDGEDAEEPGAVDRADDLLDLGVAVVRRGDGDEAEREREEAADRADVEDDRVPASAGVGRGARREAETFELRAARVLRAAANMGGIFLVEKLPGAPKMSASVAQPSWAHEERDERDRIGDGVLHN</sequence>
<dbReference type="OrthoDB" id="200225at2759"/>
<feature type="region of interest" description="Disordered" evidence="5">
    <location>
        <begin position="1657"/>
        <end position="1692"/>
    </location>
</feature>
<feature type="compositionally biased region" description="Acidic residues" evidence="5">
    <location>
        <begin position="625"/>
        <end position="640"/>
    </location>
</feature>
<dbReference type="EMBL" id="GL833149">
    <property type="protein sequence ID" value="EGB04586.1"/>
    <property type="molecule type" value="Genomic_DNA"/>
</dbReference>
<dbReference type="Pfam" id="PF00400">
    <property type="entry name" value="WD40"/>
    <property type="match status" value="2"/>
</dbReference>
<dbReference type="InterPro" id="IPR001680">
    <property type="entry name" value="WD40_rpt"/>
</dbReference>
<protein>
    <recommendedName>
        <fullName evidence="6">EF-hand domain-containing protein</fullName>
    </recommendedName>
</protein>
<feature type="compositionally biased region" description="Basic and acidic residues" evidence="5">
    <location>
        <begin position="578"/>
        <end position="595"/>
    </location>
</feature>
<name>F0YJY3_AURAN</name>
<dbReference type="SUPFAM" id="SSF51735">
    <property type="entry name" value="NAD(P)-binding Rossmann-fold domains"/>
    <property type="match status" value="1"/>
</dbReference>
<dbReference type="PANTHER" id="PTHR23406">
    <property type="entry name" value="MALIC ENZYME-RELATED"/>
    <property type="match status" value="1"/>
</dbReference>
<organism evidence="8">
    <name type="scientific">Aureococcus anophagefferens</name>
    <name type="common">Harmful bloom alga</name>
    <dbReference type="NCBI Taxonomy" id="44056"/>
    <lineage>
        <taxon>Eukaryota</taxon>
        <taxon>Sar</taxon>
        <taxon>Stramenopiles</taxon>
        <taxon>Ochrophyta</taxon>
        <taxon>Pelagophyceae</taxon>
        <taxon>Pelagomonadales</taxon>
        <taxon>Pelagomonadaceae</taxon>
        <taxon>Aureococcus</taxon>
    </lineage>
</organism>
<comment type="similarity">
    <text evidence="2">Belongs to the malic enzymes family.</text>
</comment>
<keyword evidence="4" id="KW-0853">WD repeat</keyword>
<dbReference type="KEGG" id="aaf:AURANDRAFT_72488"/>
<feature type="compositionally biased region" description="Basic residues" evidence="5">
    <location>
        <begin position="596"/>
        <end position="606"/>
    </location>
</feature>
<dbReference type="Pfam" id="PF00390">
    <property type="entry name" value="malic"/>
    <property type="match status" value="1"/>
</dbReference>
<dbReference type="SUPFAM" id="SSF53223">
    <property type="entry name" value="Aminoacid dehydrogenase-like, N-terminal domain"/>
    <property type="match status" value="1"/>
</dbReference>
<dbReference type="SMART" id="SM01274">
    <property type="entry name" value="malic"/>
    <property type="match status" value="1"/>
</dbReference>
<feature type="compositionally biased region" description="Basic residues" evidence="5">
    <location>
        <begin position="1500"/>
        <end position="1524"/>
    </location>
</feature>
<dbReference type="InterPro" id="IPR012302">
    <property type="entry name" value="Malic_NAD-bd"/>
</dbReference>
<keyword evidence="3" id="KW-0560">Oxidoreductase</keyword>
<dbReference type="InterPro" id="IPR012301">
    <property type="entry name" value="Malic_N_dom"/>
</dbReference>
<comment type="cofactor">
    <cofactor evidence="1">
        <name>Mg(2+)</name>
        <dbReference type="ChEBI" id="CHEBI:18420"/>
    </cofactor>
</comment>
<dbReference type="SUPFAM" id="SSF47473">
    <property type="entry name" value="EF-hand"/>
    <property type="match status" value="1"/>
</dbReference>
<proteinExistence type="inferred from homology"/>
<dbReference type="eggNOG" id="KOG1257">
    <property type="taxonomic scope" value="Eukaryota"/>
</dbReference>
<evidence type="ECO:0000313" key="8">
    <source>
        <dbReference type="Proteomes" id="UP000002729"/>
    </source>
</evidence>
<dbReference type="InterPro" id="IPR046346">
    <property type="entry name" value="Aminoacid_DH-like_N_sf"/>
</dbReference>
<feature type="repeat" description="WD" evidence="4">
    <location>
        <begin position="410"/>
        <end position="441"/>
    </location>
</feature>
<dbReference type="Pfam" id="PF03949">
    <property type="entry name" value="Malic_M"/>
    <property type="match status" value="1"/>
</dbReference>
<dbReference type="InterPro" id="IPR011992">
    <property type="entry name" value="EF-hand-dom_pair"/>
</dbReference>
<dbReference type="GO" id="GO:0004471">
    <property type="term" value="F:malate dehydrogenase (decarboxylating) (NAD+) activity"/>
    <property type="evidence" value="ECO:0007669"/>
    <property type="project" value="TreeGrafter"/>
</dbReference>
<dbReference type="Proteomes" id="UP000002729">
    <property type="component" value="Unassembled WGS sequence"/>
</dbReference>
<dbReference type="SMART" id="SM00919">
    <property type="entry name" value="Malic_M"/>
    <property type="match status" value="1"/>
</dbReference>
<reference evidence="7 8" key="1">
    <citation type="journal article" date="2011" name="Proc. Natl. Acad. Sci. U.S.A.">
        <title>Niche of harmful alga Aureococcus anophagefferens revealed through ecogenomics.</title>
        <authorList>
            <person name="Gobler C.J."/>
            <person name="Berry D.L."/>
            <person name="Dyhrman S.T."/>
            <person name="Wilhelm S.W."/>
            <person name="Salamov A."/>
            <person name="Lobanov A.V."/>
            <person name="Zhang Y."/>
            <person name="Collier J.L."/>
            <person name="Wurch L.L."/>
            <person name="Kustka A.B."/>
            <person name="Dill B.D."/>
            <person name="Shah M."/>
            <person name="VerBerkmoes N.C."/>
            <person name="Kuo A."/>
            <person name="Terry A."/>
            <person name="Pangilinan J."/>
            <person name="Lindquist E.A."/>
            <person name="Lucas S."/>
            <person name="Paulsen I.T."/>
            <person name="Hattenrath-Lehmann T.K."/>
            <person name="Talmage S.C."/>
            <person name="Walker E.A."/>
            <person name="Koch F."/>
            <person name="Burson A.M."/>
            <person name="Marcoval M.A."/>
            <person name="Tang Y.Z."/>
            <person name="Lecleir G.R."/>
            <person name="Coyne K.J."/>
            <person name="Berg G.M."/>
            <person name="Bertrand E.M."/>
            <person name="Saito M.A."/>
            <person name="Gladyshev V.N."/>
            <person name="Grigoriev I.V."/>
        </authorList>
    </citation>
    <scope>NUCLEOTIDE SEQUENCE [LARGE SCALE GENOMIC DNA]</scope>
    <source>
        <strain evidence="8">CCMP 1984</strain>
    </source>
</reference>
<dbReference type="InParanoid" id="F0YJY3"/>